<gene>
    <name evidence="2" type="ORF">FSP39_001864</name>
</gene>
<evidence type="ECO:0000313" key="2">
    <source>
        <dbReference type="EMBL" id="KAK3104429.1"/>
    </source>
</evidence>
<comment type="caution">
    <text evidence="2">The sequence shown here is derived from an EMBL/GenBank/DDBJ whole genome shotgun (WGS) entry which is preliminary data.</text>
</comment>
<feature type="compositionally biased region" description="Polar residues" evidence="1">
    <location>
        <begin position="382"/>
        <end position="436"/>
    </location>
</feature>
<feature type="region of interest" description="Disordered" evidence="1">
    <location>
        <begin position="89"/>
        <end position="121"/>
    </location>
</feature>
<name>A0AA88YFD7_PINIB</name>
<dbReference type="EMBL" id="VSWD01000004">
    <property type="protein sequence ID" value="KAK3104429.1"/>
    <property type="molecule type" value="Genomic_DNA"/>
</dbReference>
<organism evidence="2 3">
    <name type="scientific">Pinctada imbricata</name>
    <name type="common">Atlantic pearl-oyster</name>
    <name type="synonym">Pinctada martensii</name>
    <dbReference type="NCBI Taxonomy" id="66713"/>
    <lineage>
        <taxon>Eukaryota</taxon>
        <taxon>Metazoa</taxon>
        <taxon>Spiralia</taxon>
        <taxon>Lophotrochozoa</taxon>
        <taxon>Mollusca</taxon>
        <taxon>Bivalvia</taxon>
        <taxon>Autobranchia</taxon>
        <taxon>Pteriomorphia</taxon>
        <taxon>Pterioida</taxon>
        <taxon>Pterioidea</taxon>
        <taxon>Pteriidae</taxon>
        <taxon>Pinctada</taxon>
    </lineage>
</organism>
<feature type="region of interest" description="Disordered" evidence="1">
    <location>
        <begin position="365"/>
        <end position="436"/>
    </location>
</feature>
<dbReference type="Proteomes" id="UP001186944">
    <property type="component" value="Unassembled WGS sequence"/>
</dbReference>
<evidence type="ECO:0000313" key="3">
    <source>
        <dbReference type="Proteomes" id="UP001186944"/>
    </source>
</evidence>
<protein>
    <submittedName>
        <fullName evidence="2">Uncharacterized protein</fullName>
    </submittedName>
</protein>
<evidence type="ECO:0000256" key="1">
    <source>
        <dbReference type="SAM" id="MobiDB-lite"/>
    </source>
</evidence>
<dbReference type="AlphaFoldDB" id="A0AA88YFD7"/>
<keyword evidence="3" id="KW-1185">Reference proteome</keyword>
<accession>A0AA88YFD7</accession>
<proteinExistence type="predicted"/>
<sequence>MSDLKVHALENHKSVDISKFPGDFFSEANGFYFSLYPKDYVRIVSASSYRGESATLARGEILKWLENNRKPEKERHAWMKEWSDVRSESNKRPFTPEQDFTPDYEGGDSSSASKRMREYSPTRPQMKEWMVKNITFQGKGITVDIQGEKDNVYRLELNEGVQREPKIIACLLRRAEHSKEDLFFKVPSTWKDVKEDQKLKKELASTSGIQVANIQRVMVGQLTPVYTPSTITEKDVQESGKEKGELEVALTETEVVDADAEDKGVSQSEQSTMQETHVQMETEDVAAGKEQGSAAIQSGHINEEGDTLIPAGNGVGEESDVVGEGGDAINGQAVDSVCNGSVDIVGKGSGDANSKEGDIEEGKIPEAVEDEGPAGSIDIPSAVTSTQLEEPETRISSPAYSMTSPNHSLNAETPVKTTKATPNYNPDKSPIQSQAEVISSENSCGLSNAYLDFLQSSIPRSLPAPVLTTHVPTMKLEKDPRSQALHLLASGCMPLFPPAKRNWEGRTLQLPCGATSTTWPPTNWQQMSADQRLLQWEFAAMQFQSVSPGNQILDRLELLAHYNMLALPGTAIPSLKPTAVHKMRFYNYDVIRRIAVTASCSADDVVILRQFMEASKHRSKLTDGLLRFLQGQKIALRL</sequence>
<reference evidence="2" key="1">
    <citation type="submission" date="2019-08" db="EMBL/GenBank/DDBJ databases">
        <title>The improved chromosome-level genome for the pearl oyster Pinctada fucata martensii using PacBio sequencing and Hi-C.</title>
        <authorList>
            <person name="Zheng Z."/>
        </authorList>
    </citation>
    <scope>NUCLEOTIDE SEQUENCE</scope>
    <source>
        <strain evidence="2">ZZ-2019</strain>
        <tissue evidence="2">Adductor muscle</tissue>
    </source>
</reference>